<dbReference type="AlphaFoldDB" id="A0AA89CDJ9"/>
<protein>
    <recommendedName>
        <fullName evidence="1">Integrase zinc-binding domain-containing protein</fullName>
    </recommendedName>
</protein>
<comment type="caution">
    <text evidence="2">The sequence shown here is derived from an EMBL/GenBank/DDBJ whole genome shotgun (WGS) entry which is preliminary data.</text>
</comment>
<dbReference type="FunFam" id="1.10.340.70:FF:000001">
    <property type="entry name" value="Retrovirus-related Pol polyprotein from transposon gypsy-like Protein"/>
    <property type="match status" value="1"/>
</dbReference>
<dbReference type="Pfam" id="PF17921">
    <property type="entry name" value="Integrase_H2C2"/>
    <property type="match status" value="1"/>
</dbReference>
<dbReference type="PANTHER" id="PTHR47266">
    <property type="entry name" value="ENDONUCLEASE-RELATED"/>
    <property type="match status" value="1"/>
</dbReference>
<accession>A0AA89CDJ9</accession>
<name>A0AA89CDJ9_PINIB</name>
<organism evidence="2 3">
    <name type="scientific">Pinctada imbricata</name>
    <name type="common">Atlantic pearl-oyster</name>
    <name type="synonym">Pinctada martensii</name>
    <dbReference type="NCBI Taxonomy" id="66713"/>
    <lineage>
        <taxon>Eukaryota</taxon>
        <taxon>Metazoa</taxon>
        <taxon>Spiralia</taxon>
        <taxon>Lophotrochozoa</taxon>
        <taxon>Mollusca</taxon>
        <taxon>Bivalvia</taxon>
        <taxon>Autobranchia</taxon>
        <taxon>Pteriomorphia</taxon>
        <taxon>Pterioida</taxon>
        <taxon>Pterioidea</taxon>
        <taxon>Pteriidae</taxon>
        <taxon>Pinctada</taxon>
    </lineage>
</organism>
<dbReference type="InterPro" id="IPR041588">
    <property type="entry name" value="Integrase_H2C2"/>
</dbReference>
<keyword evidence="3" id="KW-1185">Reference proteome</keyword>
<sequence>MKWKEAARPVRWKICVPGSLVDPILWYLHDARTCGHPGIKKTYEKAKLCPFYWRNMQDTIKLYVNQCEICGERKDPRFKKRHGLKSYVVGAPFERIATDIAGPFPITENKKTNIFWLWPITSPS</sequence>
<dbReference type="Gene3D" id="1.10.340.70">
    <property type="match status" value="1"/>
</dbReference>
<dbReference type="Proteomes" id="UP001186944">
    <property type="component" value="Unassembled WGS sequence"/>
</dbReference>
<reference evidence="2" key="1">
    <citation type="submission" date="2019-08" db="EMBL/GenBank/DDBJ databases">
        <title>The improved chromosome-level genome for the pearl oyster Pinctada fucata martensii using PacBio sequencing and Hi-C.</title>
        <authorList>
            <person name="Zheng Z."/>
        </authorList>
    </citation>
    <scope>NUCLEOTIDE SEQUENCE</scope>
    <source>
        <strain evidence="2">ZZ-2019</strain>
        <tissue evidence="2">Adductor muscle</tissue>
    </source>
</reference>
<gene>
    <name evidence="2" type="ORF">FSP39_023236</name>
</gene>
<evidence type="ECO:0000259" key="1">
    <source>
        <dbReference type="Pfam" id="PF17921"/>
    </source>
</evidence>
<evidence type="ECO:0000313" key="2">
    <source>
        <dbReference type="EMBL" id="KAK3107838.1"/>
    </source>
</evidence>
<dbReference type="EMBL" id="VSWD01000002">
    <property type="protein sequence ID" value="KAK3107838.1"/>
    <property type="molecule type" value="Genomic_DNA"/>
</dbReference>
<evidence type="ECO:0000313" key="3">
    <source>
        <dbReference type="Proteomes" id="UP001186944"/>
    </source>
</evidence>
<proteinExistence type="predicted"/>
<feature type="domain" description="Integrase zinc-binding" evidence="1">
    <location>
        <begin position="16"/>
        <end position="75"/>
    </location>
</feature>
<dbReference type="InterPro" id="IPR052160">
    <property type="entry name" value="Gypsy_RT_Integrase-like"/>
</dbReference>